<gene>
    <name evidence="1" type="ORF">B0H17DRAFT_1099534</name>
</gene>
<dbReference type="EMBL" id="JARKIE010000317">
    <property type="protein sequence ID" value="KAJ7654844.1"/>
    <property type="molecule type" value="Genomic_DNA"/>
</dbReference>
<dbReference type="Proteomes" id="UP001221757">
    <property type="component" value="Unassembled WGS sequence"/>
</dbReference>
<proteinExistence type="predicted"/>
<accession>A0AAD7CR39</accession>
<evidence type="ECO:0000313" key="2">
    <source>
        <dbReference type="Proteomes" id="UP001221757"/>
    </source>
</evidence>
<comment type="caution">
    <text evidence="1">The sequence shown here is derived from an EMBL/GenBank/DDBJ whole genome shotgun (WGS) entry which is preliminary data.</text>
</comment>
<reference evidence="1" key="1">
    <citation type="submission" date="2023-03" db="EMBL/GenBank/DDBJ databases">
        <title>Massive genome expansion in bonnet fungi (Mycena s.s.) driven by repeated elements and novel gene families across ecological guilds.</title>
        <authorList>
            <consortium name="Lawrence Berkeley National Laboratory"/>
            <person name="Harder C.B."/>
            <person name="Miyauchi S."/>
            <person name="Viragh M."/>
            <person name="Kuo A."/>
            <person name="Thoen E."/>
            <person name="Andreopoulos B."/>
            <person name="Lu D."/>
            <person name="Skrede I."/>
            <person name="Drula E."/>
            <person name="Henrissat B."/>
            <person name="Morin E."/>
            <person name="Kohler A."/>
            <person name="Barry K."/>
            <person name="LaButti K."/>
            <person name="Morin E."/>
            <person name="Salamov A."/>
            <person name="Lipzen A."/>
            <person name="Mereny Z."/>
            <person name="Hegedus B."/>
            <person name="Baldrian P."/>
            <person name="Stursova M."/>
            <person name="Weitz H."/>
            <person name="Taylor A."/>
            <person name="Grigoriev I.V."/>
            <person name="Nagy L.G."/>
            <person name="Martin F."/>
            <person name="Kauserud H."/>
        </authorList>
    </citation>
    <scope>NUCLEOTIDE SEQUENCE</scope>
    <source>
        <strain evidence="1">CBHHK067</strain>
    </source>
</reference>
<evidence type="ECO:0000313" key="1">
    <source>
        <dbReference type="EMBL" id="KAJ7654844.1"/>
    </source>
</evidence>
<dbReference type="AlphaFoldDB" id="A0AAD7CR39"/>
<organism evidence="1 2">
    <name type="scientific">Mycena rosella</name>
    <name type="common">Pink bonnet</name>
    <name type="synonym">Agaricus rosellus</name>
    <dbReference type="NCBI Taxonomy" id="1033263"/>
    <lineage>
        <taxon>Eukaryota</taxon>
        <taxon>Fungi</taxon>
        <taxon>Dikarya</taxon>
        <taxon>Basidiomycota</taxon>
        <taxon>Agaricomycotina</taxon>
        <taxon>Agaricomycetes</taxon>
        <taxon>Agaricomycetidae</taxon>
        <taxon>Agaricales</taxon>
        <taxon>Marasmiineae</taxon>
        <taxon>Mycenaceae</taxon>
        <taxon>Mycena</taxon>
    </lineage>
</organism>
<keyword evidence="2" id="KW-1185">Reference proteome</keyword>
<name>A0AAD7CR39_MYCRO</name>
<protein>
    <submittedName>
        <fullName evidence="1">Uncharacterized protein</fullName>
    </submittedName>
</protein>
<sequence>MFVSQVRERYRQRRSKYHKSLQDGDALHSVAHAQLVEIFDNLVHVGGEACLDVERLRDQIAYATNEPGTLVHVAVLYPLYPAYGDMCEAVANALKACRLYLISCRVLDDDLDHGPRAAPPEKLDPLTAFNNFVTLCAEVPPLVTEAHKYKCWDRTRPCLQRELNSSLEMLPSLRWIFVVGGALSLDSSTSRRVGLLNDLPSIDLATHLHLRQLGELFTMLEDVMRGIESVRLIDAPPMGAPILCSQILGLSVVFPAYKSALTSISLPKYLL</sequence>